<dbReference type="InterPro" id="IPR007197">
    <property type="entry name" value="rSAM"/>
</dbReference>
<dbReference type="PANTHER" id="PTHR43020:SF2">
    <property type="entry name" value="MITOCHONDRIAL TRNA METHYLTHIOTRANSFERASE CDK5RAP1"/>
    <property type="match status" value="1"/>
</dbReference>
<name>A0A2M8DSC9_9BACT</name>
<dbReference type="InterPro" id="IPR038135">
    <property type="entry name" value="Methylthiotransferase_N_sf"/>
</dbReference>
<feature type="domain" description="Radical SAM core" evidence="12">
    <location>
        <begin position="142"/>
        <end position="373"/>
    </location>
</feature>
<feature type="domain" description="TRAM" evidence="10">
    <location>
        <begin position="376"/>
        <end position="440"/>
    </location>
</feature>
<dbReference type="FunFam" id="3.80.30.20:FF:000001">
    <property type="entry name" value="tRNA-2-methylthio-N(6)-dimethylallyladenosine synthase 2"/>
    <property type="match status" value="1"/>
</dbReference>
<dbReference type="NCBIfam" id="TIGR00089">
    <property type="entry name" value="MiaB/RimO family radical SAM methylthiotransferase"/>
    <property type="match status" value="1"/>
</dbReference>
<keyword evidence="3" id="KW-0004">4Fe-4S</keyword>
<evidence type="ECO:0000256" key="4">
    <source>
        <dbReference type="ARBA" id="ARBA00022679"/>
    </source>
</evidence>
<gene>
    <name evidence="13" type="primary">miaB</name>
    <name evidence="13" type="ORF">CO073_00465</name>
</gene>
<sequence length="441" mass="50382">MALFCYSIHIMSGKLKYYQFVLGCQMNKSDSERIAGVLNDLDYQQVDNETDVDLIIVVACSVRQSAIDRIYGKLRQWNKIKKQRPLVTAITGCLLPGDKKKMKTLFDLSFDITELAELPKLLQKKSSQLFDVKEYFDLHPTPESAFQIYIPIMTGCNNFCTYCAVPYVRGREKSRTSRSIIIEVKEYIDKGYKEITLLGQNVNSYGLDLPNELTFPELLKEINDLPGDWWLRFVTSHPKDMSDELIDILATEKHLCEYVHLPIQAGDNETLASMNRKYTVEHYTSLVEKIREKIPKKTSLSTDIIVGFPGETPKQFKNTVKVFKSLKFDMAYISKFSPRAGTVAANLADNISPHEKKKREKKLTKVLDKYAVKFNKQYIGQTLTVLIEKSVKKDNHFELSGKTRSFKTTRCNSQKDLKGQFVNIKIAKATAYGLEGVIDGN</sequence>
<dbReference type="AlphaFoldDB" id="A0A2M8DSC9"/>
<dbReference type="Gene3D" id="3.40.50.12160">
    <property type="entry name" value="Methylthiotransferase, N-terminal domain"/>
    <property type="match status" value="1"/>
</dbReference>
<dbReference type="GO" id="GO:0046872">
    <property type="term" value="F:metal ion binding"/>
    <property type="evidence" value="ECO:0007669"/>
    <property type="project" value="UniProtKB-KW"/>
</dbReference>
<dbReference type="SFLD" id="SFLDS00029">
    <property type="entry name" value="Radical_SAM"/>
    <property type="match status" value="1"/>
</dbReference>
<evidence type="ECO:0000313" key="13">
    <source>
        <dbReference type="EMBL" id="PJC02246.1"/>
    </source>
</evidence>
<dbReference type="PROSITE" id="PS51918">
    <property type="entry name" value="RADICAL_SAM"/>
    <property type="match status" value="1"/>
</dbReference>
<dbReference type="GO" id="GO:0035597">
    <property type="term" value="F:tRNA-2-methylthio-N(6)-dimethylallyladenosine(37) synthase activity"/>
    <property type="evidence" value="ECO:0007669"/>
    <property type="project" value="UniProtKB-EC"/>
</dbReference>
<evidence type="ECO:0000256" key="5">
    <source>
        <dbReference type="ARBA" id="ARBA00022691"/>
    </source>
</evidence>
<reference evidence="14" key="1">
    <citation type="submission" date="2017-09" db="EMBL/GenBank/DDBJ databases">
        <title>Depth-based differentiation of microbial function through sediment-hosted aquifers and enrichment of novel symbionts in the deep terrestrial subsurface.</title>
        <authorList>
            <person name="Probst A.J."/>
            <person name="Ladd B."/>
            <person name="Jarett J.K."/>
            <person name="Geller-Mcgrath D.E."/>
            <person name="Sieber C.M.K."/>
            <person name="Emerson J.B."/>
            <person name="Anantharaman K."/>
            <person name="Thomas B.C."/>
            <person name="Malmstrom R."/>
            <person name="Stieglmeier M."/>
            <person name="Klingl A."/>
            <person name="Woyke T."/>
            <person name="Ryan C.M."/>
            <person name="Banfield J.F."/>
        </authorList>
    </citation>
    <scope>NUCLEOTIDE SEQUENCE [LARGE SCALE GENOMIC DNA]</scope>
</reference>
<dbReference type="SMART" id="SM00729">
    <property type="entry name" value="Elp3"/>
    <property type="match status" value="1"/>
</dbReference>
<evidence type="ECO:0000313" key="14">
    <source>
        <dbReference type="Proteomes" id="UP000230136"/>
    </source>
</evidence>
<dbReference type="InterPro" id="IPR002792">
    <property type="entry name" value="TRAM_dom"/>
</dbReference>
<dbReference type="InterPro" id="IPR005839">
    <property type="entry name" value="Methylthiotransferase"/>
</dbReference>
<evidence type="ECO:0000256" key="1">
    <source>
        <dbReference type="ARBA" id="ARBA00001966"/>
    </source>
</evidence>
<proteinExistence type="predicted"/>
<comment type="cofactor">
    <cofactor evidence="1">
        <name>[4Fe-4S] cluster</name>
        <dbReference type="ChEBI" id="CHEBI:49883"/>
    </cofactor>
</comment>
<evidence type="ECO:0000256" key="3">
    <source>
        <dbReference type="ARBA" id="ARBA00022485"/>
    </source>
</evidence>
<evidence type="ECO:0000256" key="2">
    <source>
        <dbReference type="ARBA" id="ARBA00003234"/>
    </source>
</evidence>
<keyword evidence="8" id="KW-0411">Iron-sulfur</keyword>
<dbReference type="InterPro" id="IPR058240">
    <property type="entry name" value="rSAM_sf"/>
</dbReference>
<evidence type="ECO:0000259" key="11">
    <source>
        <dbReference type="PROSITE" id="PS51449"/>
    </source>
</evidence>
<dbReference type="Gene3D" id="3.80.30.20">
    <property type="entry name" value="tm_1862 like domain"/>
    <property type="match status" value="1"/>
</dbReference>
<dbReference type="EMBL" id="PFSY01000023">
    <property type="protein sequence ID" value="PJC02246.1"/>
    <property type="molecule type" value="Genomic_DNA"/>
</dbReference>
<dbReference type="CDD" id="cd01335">
    <property type="entry name" value="Radical_SAM"/>
    <property type="match status" value="1"/>
</dbReference>
<dbReference type="PROSITE" id="PS01278">
    <property type="entry name" value="MTTASE_RADICAL"/>
    <property type="match status" value="1"/>
</dbReference>
<dbReference type="PROSITE" id="PS51449">
    <property type="entry name" value="MTTASE_N"/>
    <property type="match status" value="1"/>
</dbReference>
<dbReference type="InterPro" id="IPR023404">
    <property type="entry name" value="rSAM_horseshoe"/>
</dbReference>
<dbReference type="GO" id="GO:0051539">
    <property type="term" value="F:4 iron, 4 sulfur cluster binding"/>
    <property type="evidence" value="ECO:0007669"/>
    <property type="project" value="UniProtKB-KW"/>
</dbReference>
<comment type="caution">
    <text evidence="13">The sequence shown here is derived from an EMBL/GenBank/DDBJ whole genome shotgun (WGS) entry which is preliminary data.</text>
</comment>
<dbReference type="InterPro" id="IPR020612">
    <property type="entry name" value="Methylthiotransferase_CS"/>
</dbReference>
<comment type="function">
    <text evidence="2">Catalyzes the methylthiolation of N6-(dimethylallyl)adenosine (i(6)A), leading to the formation of 2-methylthio-N6-(dimethylallyl)adenosine (ms(2)i(6)A) at position 37 in tRNAs that read codons beginning with uridine.</text>
</comment>
<accession>A0A2M8DSC9</accession>
<dbReference type="SFLD" id="SFLDG01061">
    <property type="entry name" value="methylthiotransferase"/>
    <property type="match status" value="1"/>
</dbReference>
<dbReference type="InterPro" id="IPR013848">
    <property type="entry name" value="Methylthiotransferase_N"/>
</dbReference>
<evidence type="ECO:0000256" key="7">
    <source>
        <dbReference type="ARBA" id="ARBA00023004"/>
    </source>
</evidence>
<dbReference type="PANTHER" id="PTHR43020">
    <property type="entry name" value="CDK5 REGULATORY SUBUNIT-ASSOCIATED PROTEIN 1"/>
    <property type="match status" value="1"/>
</dbReference>
<keyword evidence="4 13" id="KW-0808">Transferase</keyword>
<dbReference type="GO" id="GO:0005829">
    <property type="term" value="C:cytosol"/>
    <property type="evidence" value="ECO:0007669"/>
    <property type="project" value="TreeGrafter"/>
</dbReference>
<keyword evidence="5" id="KW-0949">S-adenosyl-L-methionine</keyword>
<feature type="domain" description="MTTase N-terminal" evidence="11">
    <location>
        <begin position="15"/>
        <end position="127"/>
    </location>
</feature>
<dbReference type="Pfam" id="PF04055">
    <property type="entry name" value="Radical_SAM"/>
    <property type="match status" value="1"/>
</dbReference>
<evidence type="ECO:0000256" key="6">
    <source>
        <dbReference type="ARBA" id="ARBA00022723"/>
    </source>
</evidence>
<dbReference type="Pfam" id="PF00919">
    <property type="entry name" value="UPF0004"/>
    <property type="match status" value="1"/>
</dbReference>
<dbReference type="PROSITE" id="PS50926">
    <property type="entry name" value="TRAM"/>
    <property type="match status" value="1"/>
</dbReference>
<evidence type="ECO:0000256" key="8">
    <source>
        <dbReference type="ARBA" id="ARBA00023014"/>
    </source>
</evidence>
<keyword evidence="6" id="KW-0479">Metal-binding</keyword>
<evidence type="ECO:0000259" key="12">
    <source>
        <dbReference type="PROSITE" id="PS51918"/>
    </source>
</evidence>
<evidence type="ECO:0000259" key="10">
    <source>
        <dbReference type="PROSITE" id="PS50926"/>
    </source>
</evidence>
<dbReference type="EC" id="2.8.4.3" evidence="9"/>
<dbReference type="SUPFAM" id="SSF102114">
    <property type="entry name" value="Radical SAM enzymes"/>
    <property type="match status" value="1"/>
</dbReference>
<keyword evidence="7" id="KW-0408">Iron</keyword>
<protein>
    <recommendedName>
        <fullName evidence="9">tRNA-2-methylthio-N(6)-dimethylallyladenosine synthase</fullName>
        <ecNumber evidence="9">2.8.4.3</ecNumber>
    </recommendedName>
</protein>
<dbReference type="SFLD" id="SFLDG01082">
    <property type="entry name" value="B12-binding_domain_containing"/>
    <property type="match status" value="1"/>
</dbReference>
<dbReference type="Proteomes" id="UP000230136">
    <property type="component" value="Unassembled WGS sequence"/>
</dbReference>
<dbReference type="InterPro" id="IPR006638">
    <property type="entry name" value="Elp3/MiaA/NifB-like_rSAM"/>
</dbReference>
<evidence type="ECO:0000256" key="9">
    <source>
        <dbReference type="ARBA" id="ARBA00033765"/>
    </source>
</evidence>
<organism evidence="13 14">
    <name type="scientific">Candidatus Komeilibacteria bacterium CG_4_9_14_0_8_um_filter_36_9</name>
    <dbReference type="NCBI Taxonomy" id="1974473"/>
    <lineage>
        <taxon>Bacteria</taxon>
        <taxon>Candidatus Komeiliibacteriota</taxon>
    </lineage>
</organism>
<dbReference type="NCBIfam" id="TIGR01574">
    <property type="entry name" value="miaB-methiolase"/>
    <property type="match status" value="1"/>
</dbReference>